<evidence type="ECO:0000313" key="3">
    <source>
        <dbReference type="EMBL" id="SFW85841.1"/>
    </source>
</evidence>
<feature type="domain" description="SWIM-type" evidence="2">
    <location>
        <begin position="49"/>
        <end position="84"/>
    </location>
</feature>
<dbReference type="GO" id="GO:0008270">
    <property type="term" value="F:zinc ion binding"/>
    <property type="evidence" value="ECO:0007669"/>
    <property type="project" value="UniProtKB-KW"/>
</dbReference>
<dbReference type="EMBL" id="FPIZ01000027">
    <property type="protein sequence ID" value="SFW85841.1"/>
    <property type="molecule type" value="Genomic_DNA"/>
</dbReference>
<protein>
    <recommendedName>
        <fullName evidence="2">SWIM-type domain-containing protein</fullName>
    </recommendedName>
</protein>
<accession>A0A1K1SNF3</accession>
<name>A0A1K1SNF3_9BACT</name>
<dbReference type="InterPro" id="IPR007527">
    <property type="entry name" value="Znf_SWIM"/>
</dbReference>
<reference evidence="3 5" key="1">
    <citation type="submission" date="2016-11" db="EMBL/GenBank/DDBJ databases">
        <authorList>
            <person name="Jaros S."/>
            <person name="Januszkiewicz K."/>
            <person name="Wedrychowicz H."/>
        </authorList>
    </citation>
    <scope>NUCLEOTIDE SEQUENCE [LARGE SCALE GENOMIC DNA]</scope>
    <source>
        <strain evidence="3 5">DSM 784</strain>
    </source>
</reference>
<evidence type="ECO:0000313" key="5">
    <source>
        <dbReference type="Proteomes" id="UP000183788"/>
    </source>
</evidence>
<evidence type="ECO:0000256" key="1">
    <source>
        <dbReference type="PROSITE-ProRule" id="PRU00325"/>
    </source>
</evidence>
<dbReference type="AlphaFoldDB" id="A0A1K1SNF3"/>
<gene>
    <name evidence="3" type="ORF">SAMN05661012_05798</name>
    <name evidence="4" type="ORF">SR876_23100</name>
</gene>
<keyword evidence="1" id="KW-0863">Zinc-finger</keyword>
<keyword evidence="6" id="KW-1185">Reference proteome</keyword>
<dbReference type="PROSITE" id="PS50966">
    <property type="entry name" value="ZF_SWIM"/>
    <property type="match status" value="1"/>
</dbReference>
<proteinExistence type="predicted"/>
<dbReference type="OrthoDB" id="1231906at2"/>
<dbReference type="EMBL" id="CP140154">
    <property type="protein sequence ID" value="WQG87819.1"/>
    <property type="molecule type" value="Genomic_DNA"/>
</dbReference>
<keyword evidence="1" id="KW-0479">Metal-binding</keyword>
<dbReference type="Proteomes" id="UP001326715">
    <property type="component" value="Chromosome"/>
</dbReference>
<sequence>MELSIDNYKNILSKDLVKRSEKCIVRECDEIEKNKYQAYVDENDVSFDVTISLNDKKEVLHHDCDCDSKAAFCQHKIALFLYTGKKGKKKLPGNPKKSNKLDILVNEADIGELRKWVKEILIKNKDMELAFVHHFSSQQNKYTPQEVKKLTLDAVKAVIKNKRKIEAGEVKKIVDLWTEIHLPIVEKYFSGVTDVESFKNFNAIVESYEEIQRKLSSSSNKMIKYLESLFDKALISLNELQHEDDWKLALGYFADQIDVETFDQRINYLSFLEKAIGYNGTSKGRTLIDKLLKQYTTCDPTKFYHGKIYTETLFKIVLNNDLFDAYYKVFKPITFNNDYNELLIENLINSGHVKLAEKYCWEQIKSNFREEYNLRYLQFLKEIATLENDEHKLAEVLKYLFPNTFDFDDFLFIYSRITNEEEKKKWRSKVLSRARQLASQNLDAIKFSFKLLEFDNKYGKMIDYINEYTPYNIILEYAERIILANKKEFLKTIFNKADLTYDMDEEEAMEAIPKLPGLLKKYYTESEIEFSINNALKSGWYHRPNMLISFIRNTKEVKTR</sequence>
<dbReference type="RefSeq" id="WP_072365142.1">
    <property type="nucleotide sequence ID" value="NZ_CP139972.1"/>
</dbReference>
<organism evidence="3 5">
    <name type="scientific">Chitinophaga sancti</name>
    <dbReference type="NCBI Taxonomy" id="1004"/>
    <lineage>
        <taxon>Bacteria</taxon>
        <taxon>Pseudomonadati</taxon>
        <taxon>Bacteroidota</taxon>
        <taxon>Chitinophagia</taxon>
        <taxon>Chitinophagales</taxon>
        <taxon>Chitinophagaceae</taxon>
        <taxon>Chitinophaga</taxon>
    </lineage>
</organism>
<evidence type="ECO:0000313" key="4">
    <source>
        <dbReference type="EMBL" id="WQG87819.1"/>
    </source>
</evidence>
<evidence type="ECO:0000313" key="6">
    <source>
        <dbReference type="Proteomes" id="UP001326715"/>
    </source>
</evidence>
<dbReference type="Proteomes" id="UP000183788">
    <property type="component" value="Unassembled WGS sequence"/>
</dbReference>
<evidence type="ECO:0000259" key="2">
    <source>
        <dbReference type="PROSITE" id="PS50966"/>
    </source>
</evidence>
<keyword evidence="1" id="KW-0862">Zinc</keyword>
<reference evidence="4 6" key="2">
    <citation type="submission" date="2023-11" db="EMBL/GenBank/DDBJ databases">
        <title>MicrobeMod: A computational toolkit for identifying prokaryotic methylation and restriction-modification with nanopore sequencing.</title>
        <authorList>
            <person name="Crits-Christoph A."/>
            <person name="Kang S.C."/>
            <person name="Lee H."/>
            <person name="Ostrov N."/>
        </authorList>
    </citation>
    <scope>NUCLEOTIDE SEQUENCE [LARGE SCALE GENOMIC DNA]</scope>
    <source>
        <strain evidence="4 6">ATCC 23090</strain>
    </source>
</reference>